<evidence type="ECO:0000259" key="18">
    <source>
        <dbReference type="PROSITE" id="PS51509"/>
    </source>
</evidence>
<dbReference type="Pfam" id="PF00217">
    <property type="entry name" value="ATP-gua_Ptrans"/>
    <property type="match status" value="1"/>
</dbReference>
<reference evidence="20" key="1">
    <citation type="submission" date="2022-02" db="EMBL/GenBank/DDBJ databases">
        <title>Atlantic sturgeon de novo genome assembly.</title>
        <authorList>
            <person name="Stock M."/>
            <person name="Klopp C."/>
            <person name="Guiguen Y."/>
            <person name="Cabau C."/>
            <person name="Parinello H."/>
            <person name="Santidrian Yebra-Pimentel E."/>
            <person name="Kuhl H."/>
            <person name="Dirks R.P."/>
            <person name="Guessner J."/>
            <person name="Wuertz S."/>
            <person name="Du K."/>
            <person name="Schartl M."/>
        </authorList>
    </citation>
    <scope>NUCLEOTIDE SEQUENCE</scope>
    <source>
        <strain evidence="20">STURGEONOMICS-FGT-2020</strain>
        <tissue evidence="20">Whole blood</tissue>
    </source>
</reference>
<evidence type="ECO:0000256" key="7">
    <source>
        <dbReference type="ARBA" id="ARBA00022792"/>
    </source>
</evidence>
<keyword evidence="6 16" id="KW-0418">Kinase</keyword>
<feature type="binding site" evidence="16">
    <location>
        <position position="269"/>
    </location>
    <ligand>
        <name>ATP</name>
        <dbReference type="ChEBI" id="CHEBI:30616"/>
    </ligand>
</feature>
<evidence type="ECO:0000259" key="19">
    <source>
        <dbReference type="PROSITE" id="PS51510"/>
    </source>
</evidence>
<evidence type="ECO:0000256" key="12">
    <source>
        <dbReference type="ARBA" id="ARBA00037274"/>
    </source>
</evidence>
<feature type="binding site" evidence="16">
    <location>
        <position position="224"/>
    </location>
    <ligand>
        <name>ATP</name>
        <dbReference type="ChEBI" id="CHEBI:30616"/>
    </ligand>
</feature>
<dbReference type="FunFam" id="3.30.590.10:FF:000002">
    <property type="entry name" value="Creatine kinase S-type, mitochondrial"/>
    <property type="match status" value="1"/>
</dbReference>
<dbReference type="PANTHER" id="PTHR11547:SF19">
    <property type="entry name" value="CREATINE KINASE S-TYPE, MITOCHONDRIAL"/>
    <property type="match status" value="1"/>
</dbReference>
<evidence type="ECO:0000256" key="13">
    <source>
        <dbReference type="ARBA" id="ARBA00040385"/>
    </source>
</evidence>
<dbReference type="GO" id="GO:0046314">
    <property type="term" value="P:phosphocreatine biosynthetic process"/>
    <property type="evidence" value="ECO:0007669"/>
    <property type="project" value="InterPro"/>
</dbReference>
<dbReference type="Pfam" id="PF02807">
    <property type="entry name" value="ATP-gua_PtransN"/>
    <property type="match status" value="1"/>
</dbReference>
<dbReference type="EC" id="2.7.3.2" evidence="3"/>
<evidence type="ECO:0000256" key="10">
    <source>
        <dbReference type="ARBA" id="ARBA00023128"/>
    </source>
</evidence>
<evidence type="ECO:0000256" key="14">
    <source>
        <dbReference type="ARBA" id="ARBA00041865"/>
    </source>
</evidence>
<dbReference type="InterPro" id="IPR036802">
    <property type="entry name" value="ATP-guanido_PTrfase_N_sf"/>
</dbReference>
<dbReference type="Proteomes" id="UP001230051">
    <property type="component" value="Unassembled WGS sequence"/>
</dbReference>
<dbReference type="Gene3D" id="1.10.135.10">
    <property type="entry name" value="ATP:guanido phosphotransferase, N-terminal domain"/>
    <property type="match status" value="1"/>
</dbReference>
<keyword evidence="11" id="KW-0472">Membrane</keyword>
<dbReference type="FunFam" id="1.10.135.10:FF:000002">
    <property type="entry name" value="creatine kinase S-type, mitochondrial"/>
    <property type="match status" value="1"/>
</dbReference>
<dbReference type="SUPFAM" id="SSF48034">
    <property type="entry name" value="Guanido kinase N-terminal domain"/>
    <property type="match status" value="1"/>
</dbReference>
<feature type="binding site" evidence="16">
    <location>
        <begin position="353"/>
        <end position="358"/>
    </location>
    <ligand>
        <name>ATP</name>
        <dbReference type="ChEBI" id="CHEBI:30616"/>
    </ligand>
</feature>
<dbReference type="InterPro" id="IPR022414">
    <property type="entry name" value="ATP-guanido_PTrfase_cat"/>
</dbReference>
<dbReference type="GO" id="GO:0005743">
    <property type="term" value="C:mitochondrial inner membrane"/>
    <property type="evidence" value="ECO:0007669"/>
    <property type="project" value="UniProtKB-SubCell"/>
</dbReference>
<organism evidence="20 21">
    <name type="scientific">Acipenser oxyrinchus oxyrinchus</name>
    <dbReference type="NCBI Taxonomy" id="40147"/>
    <lineage>
        <taxon>Eukaryota</taxon>
        <taxon>Metazoa</taxon>
        <taxon>Chordata</taxon>
        <taxon>Craniata</taxon>
        <taxon>Vertebrata</taxon>
        <taxon>Euteleostomi</taxon>
        <taxon>Actinopterygii</taxon>
        <taxon>Chondrostei</taxon>
        <taxon>Acipenseriformes</taxon>
        <taxon>Acipenseridae</taxon>
        <taxon>Acipenser</taxon>
    </lineage>
</organism>
<keyword evidence="4 16" id="KW-0808">Transferase</keyword>
<dbReference type="GO" id="GO:0004111">
    <property type="term" value="F:creatine kinase activity"/>
    <property type="evidence" value="ECO:0007669"/>
    <property type="project" value="UniProtKB-EC"/>
</dbReference>
<keyword evidence="21" id="KW-1185">Reference proteome</keyword>
<dbReference type="PANTHER" id="PTHR11547">
    <property type="entry name" value="ARGININE OR CREATINE KINASE"/>
    <property type="match status" value="1"/>
</dbReference>
<dbReference type="EMBL" id="JAGXEW010000001">
    <property type="protein sequence ID" value="KAK1176587.1"/>
    <property type="molecule type" value="Genomic_DNA"/>
</dbReference>
<dbReference type="PROSITE" id="PS00112">
    <property type="entry name" value="PHOSPHAGEN_KINASE"/>
    <property type="match status" value="1"/>
</dbReference>
<dbReference type="InterPro" id="IPR022415">
    <property type="entry name" value="ATP-guanido_PTrfase_AS"/>
</dbReference>
<evidence type="ECO:0000256" key="3">
    <source>
        <dbReference type="ARBA" id="ARBA00012231"/>
    </source>
</evidence>
<evidence type="ECO:0000256" key="16">
    <source>
        <dbReference type="PROSITE-ProRule" id="PRU00843"/>
    </source>
</evidence>
<sequence>MASTFSRVLTGRRAAMLLASLGTGALATGYLMSDINYAGAIERRKLYPPSADFPDLRKHNNCMATNLTPAIYSRLRDKVTPNNWTLDQCIQTGVDNPGHPFIKTVGMVAGDEESYEIFADIFDPVIKERHNGYDPRSMKHHTDLDSSKITHGQFDERYVLSSRVRTGRSIRGLSLPPACSRAERREVEHVAVQALAGLKGDLAGRYYRLGEMTDLEQQRLIDDHFLFDKPVSPLLTCAGMARDWPDARGIWHNFDKTFLIWINEEDHTRVISMEKGGNMKRVFERFCRGLKEVENLIHERGWEFMWNEHLGYILTCPSNLGTGLRAGVHIKIPNLSKDPRLSKILDNLRLQKRGTGGVDTAAVGDTFDISNLDRIGRSEVELVQLVIDGVNYLIECEKRLEKGQDIKVPPPISQFRK</sequence>
<dbReference type="PROSITE" id="PS51510">
    <property type="entry name" value="PHOSPHAGEN_KINASE_C"/>
    <property type="match status" value="1"/>
</dbReference>
<accession>A0AAD8GLK9</accession>
<dbReference type="SUPFAM" id="SSF55931">
    <property type="entry name" value="Glutamine synthetase/guanido kinase"/>
    <property type="match status" value="1"/>
</dbReference>
<evidence type="ECO:0000256" key="11">
    <source>
        <dbReference type="ARBA" id="ARBA00023136"/>
    </source>
</evidence>
<dbReference type="Gene3D" id="3.30.590.10">
    <property type="entry name" value="Glutamine synthetase/guanido kinase, catalytic domain"/>
    <property type="match status" value="1"/>
</dbReference>
<dbReference type="PROSITE" id="PS51509">
    <property type="entry name" value="PHOSPHAGEN_KINASE_N"/>
    <property type="match status" value="1"/>
</dbReference>
<keyword evidence="7" id="KW-0999">Mitochondrion inner membrane</keyword>
<evidence type="ECO:0000256" key="5">
    <source>
        <dbReference type="ARBA" id="ARBA00022741"/>
    </source>
</evidence>
<keyword evidence="9" id="KW-0809">Transit peptide</keyword>
<comment type="function">
    <text evidence="12">Reversibly catalyzes the transfer of phosphate between ATP and various phosphogens (e.g. creatine phosphate). Creatine kinase isoenzymes play a central role in energy transduction in tissues with large, fluctuating energy demands, such as skeletal muscle, heart, brain and spermatozoa.</text>
</comment>
<evidence type="ECO:0000256" key="1">
    <source>
        <dbReference type="ARBA" id="ARBA00004137"/>
    </source>
</evidence>
<gene>
    <name evidence="20" type="primary">CKMT2</name>
    <name evidence="20" type="ORF">AOXY_G1494</name>
</gene>
<dbReference type="InterPro" id="IPR014746">
    <property type="entry name" value="Gln_synth/guanido_kin_cat_dom"/>
</dbReference>
<evidence type="ECO:0000256" key="15">
    <source>
        <dbReference type="PROSITE-ProRule" id="PRU00842"/>
    </source>
</evidence>
<evidence type="ECO:0000256" key="8">
    <source>
        <dbReference type="ARBA" id="ARBA00022840"/>
    </source>
</evidence>
<evidence type="ECO:0000256" key="9">
    <source>
        <dbReference type="ARBA" id="ARBA00022946"/>
    </source>
</evidence>
<evidence type="ECO:0000256" key="6">
    <source>
        <dbReference type="ARBA" id="ARBA00022777"/>
    </source>
</evidence>
<dbReference type="InterPro" id="IPR022413">
    <property type="entry name" value="ATP-guanido_PTrfase_N"/>
</dbReference>
<dbReference type="GO" id="GO:0005524">
    <property type="term" value="F:ATP binding"/>
    <property type="evidence" value="ECO:0007669"/>
    <property type="project" value="UniProtKB-UniRule"/>
</dbReference>
<protein>
    <recommendedName>
        <fullName evidence="13">Creatine kinase S-type, mitochondrial</fullName>
        <ecNumber evidence="3">2.7.3.2</ecNumber>
    </recommendedName>
    <alternativeName>
        <fullName evidence="14">Sarcomeric mitochondrial creatine kinase</fullName>
    </alternativeName>
</protein>
<comment type="caution">
    <text evidence="20">The sequence shown here is derived from an EMBL/GenBank/DDBJ whole genome shotgun (WGS) entry which is preliminary data.</text>
</comment>
<evidence type="ECO:0000256" key="17">
    <source>
        <dbReference type="RuleBase" id="RU000505"/>
    </source>
</evidence>
<dbReference type="InterPro" id="IPR000749">
    <property type="entry name" value="ATP-guanido_PTrfase"/>
</dbReference>
<feature type="binding site" evidence="16">
    <location>
        <begin position="161"/>
        <end position="165"/>
    </location>
    <ligand>
        <name>ATP</name>
        <dbReference type="ChEBI" id="CHEBI:30616"/>
    </ligand>
</feature>
<comment type="subcellular location">
    <subcellularLocation>
        <location evidence="1">Mitochondrion inner membrane</location>
        <topology evidence="1">Peripheral membrane protein</topology>
        <orientation evidence="1">Intermembrane side</orientation>
    </subcellularLocation>
</comment>
<evidence type="ECO:0000313" key="20">
    <source>
        <dbReference type="EMBL" id="KAK1176587.1"/>
    </source>
</evidence>
<feature type="binding site" evidence="16">
    <location>
        <begin position="325"/>
        <end position="329"/>
    </location>
    <ligand>
        <name>ATP</name>
        <dbReference type="ChEBI" id="CHEBI:30616"/>
    </ligand>
</feature>
<evidence type="ECO:0000313" key="21">
    <source>
        <dbReference type="Proteomes" id="UP001230051"/>
    </source>
</evidence>
<keyword evidence="5 16" id="KW-0547">Nucleotide-binding</keyword>
<dbReference type="CDD" id="cd00716">
    <property type="entry name" value="creatine_kinase_like"/>
    <property type="match status" value="1"/>
</dbReference>
<proteinExistence type="inferred from homology"/>
<feature type="domain" description="Phosphagen kinase C-terminal" evidence="19">
    <location>
        <begin position="158"/>
        <end position="400"/>
    </location>
</feature>
<feature type="domain" description="Phosphagen kinase N-terminal" evidence="18">
    <location>
        <begin position="45"/>
        <end position="131"/>
    </location>
</feature>
<keyword evidence="10" id="KW-0496">Mitochondrion</keyword>
<evidence type="ECO:0000256" key="4">
    <source>
        <dbReference type="ARBA" id="ARBA00022679"/>
    </source>
</evidence>
<comment type="similarity">
    <text evidence="2 15 17">Belongs to the ATP:guanido phosphotransferase family.</text>
</comment>
<dbReference type="AlphaFoldDB" id="A0AAD8GLK9"/>
<evidence type="ECO:0000256" key="2">
    <source>
        <dbReference type="ARBA" id="ARBA00006798"/>
    </source>
</evidence>
<keyword evidence="8 16" id="KW-0067">ATP-binding</keyword>
<name>A0AAD8GLK9_ACIOX</name>